<dbReference type="Proteomes" id="UP000664966">
    <property type="component" value="Plasmid p1KSK6"/>
</dbReference>
<dbReference type="Proteomes" id="UP000076296">
    <property type="component" value="Unassembled WGS sequence"/>
</dbReference>
<evidence type="ECO:0000313" key="5">
    <source>
        <dbReference type="EMBL" id="NDW43135.1"/>
    </source>
</evidence>
<reference evidence="1" key="2">
    <citation type="submission" date="2015-09" db="EMBL/GenBank/DDBJ databases">
        <title>Conjugative plasmids carrying the sulphonamide resistance gene sul2.</title>
        <authorList>
            <person name="Hamidian M."/>
            <person name="Holt K.E."/>
            <person name="Pickard D."/>
            <person name="Hall R.M."/>
        </authorList>
    </citation>
    <scope>NUCLEOTIDE SEQUENCE</scope>
    <source>
        <strain evidence="1">D4</strain>
        <plasmid evidence="1">pD4</plasmid>
    </source>
</reference>
<dbReference type="Proteomes" id="UP000223291">
    <property type="component" value="Unassembled WGS sequence"/>
</dbReference>
<keyword evidence="1" id="KW-0614">Plasmid</keyword>
<proteinExistence type="predicted"/>
<dbReference type="AlphaFoldDB" id="A0A090BG22"/>
<evidence type="ECO:0000313" key="16">
    <source>
        <dbReference type="Proteomes" id="UP000664966"/>
    </source>
</evidence>
<gene>
    <name evidence="2" type="ORF">AUO97_08020</name>
    <name evidence="6" type="ORF">CBE85_13345</name>
    <name evidence="7" type="ORF">CPI82_16715</name>
    <name evidence="9" type="ORF">EJ062_16740</name>
    <name evidence="5" type="ORF">G3N53_18865</name>
    <name evidence="4" type="ORF">IAG11_22690</name>
    <name evidence="8" type="ORF">J6E47_19840</name>
    <name evidence="3" type="ORF">LV35_03576</name>
</gene>
<dbReference type="EMBL" id="NXDV01000016">
    <property type="protein sequence ID" value="PHQ01495.1"/>
    <property type="molecule type" value="Genomic_DNA"/>
</dbReference>
<evidence type="ECO:0000313" key="2">
    <source>
        <dbReference type="EMBL" id="APP30759.1"/>
    </source>
</evidence>
<reference evidence="9 14" key="8">
    <citation type="submission" date="2018-12" db="EMBL/GenBank/DDBJ databases">
        <title>Draft Genome Sequences Human Pathogenic Acinetobacter baumannii Strains.</title>
        <authorList>
            <person name="Madhi M."/>
            <person name="Ronco T."/>
            <person name="Olsen R.H."/>
            <person name="Hassani A."/>
        </authorList>
    </citation>
    <scope>NUCLEOTIDE SEQUENCE [LARGE SCALE GENOMIC DNA]</scope>
    <source>
        <strain evidence="9 14">AB3</strain>
    </source>
</reference>
<dbReference type="RefSeq" id="WP_000504197.1">
    <property type="nucleotide sequence ID" value="NZ_AP014650.1"/>
</dbReference>
<sequence>MGEKRKISISSEVSNYIESLARTSKENDQDQISWSMHINKMLCDYISIVQSNLPESLSPQMADALVFICQNYIDDLYKINYRDDLKHYLYNFYFNLEKESQIPPYIKSEFLDHFMEMELTHIEALSILHFLKKTLAKHHRN</sequence>
<organism evidence="5 15">
    <name type="scientific">Acinetobacter baumannii</name>
    <dbReference type="NCBI Taxonomy" id="470"/>
    <lineage>
        <taxon>Bacteria</taxon>
        <taxon>Pseudomonadati</taxon>
        <taxon>Pseudomonadota</taxon>
        <taxon>Gammaproteobacteria</taxon>
        <taxon>Moraxellales</taxon>
        <taxon>Moraxellaceae</taxon>
        <taxon>Acinetobacter</taxon>
        <taxon>Acinetobacter calcoaceticus/baumannii complex</taxon>
    </lineage>
</organism>
<evidence type="ECO:0000313" key="3">
    <source>
        <dbReference type="EMBL" id="KZA11667.1"/>
    </source>
</evidence>
<dbReference type="Proteomes" id="UP000072389">
    <property type="component" value="Chromosome"/>
</dbReference>
<reference evidence="2" key="3">
    <citation type="submission" date="2015-12" db="EMBL/GenBank/DDBJ databases">
        <authorList>
            <person name="Singh M.K."/>
            <person name="Fernando D.M."/>
            <person name="Kumar A."/>
        </authorList>
    </citation>
    <scope>NUCLEOTIDE SEQUENCE</scope>
    <source>
        <strain evidence="2">ATCC 17978-VU</strain>
    </source>
</reference>
<dbReference type="EMBL" id="JAAGTY010000039">
    <property type="protein sequence ID" value="NDW43135.1"/>
    <property type="molecule type" value="Genomic_DNA"/>
</dbReference>
<dbReference type="EMBL" id="CP072271">
    <property type="protein sequence ID" value="QTK45633.1"/>
    <property type="molecule type" value="Genomic_DNA"/>
</dbReference>
<dbReference type="EMBL" id="LRDT01000048">
    <property type="protein sequence ID" value="KZA11667.1"/>
    <property type="molecule type" value="Genomic_DNA"/>
</dbReference>
<evidence type="ECO:0000313" key="8">
    <source>
        <dbReference type="EMBL" id="QTK45633.1"/>
    </source>
</evidence>
<dbReference type="Proteomes" id="UP000197394">
    <property type="component" value="Unassembled WGS sequence"/>
</dbReference>
<reference evidence="2 10" key="1">
    <citation type="journal article" date="2014" name="Antimicrob. Agents Chemother.">
        <title>Triclosan can select for an AdeIJK-overexpressing mutant of Acinetobacter baumannii ATCC 17978 that displays reduced susceptibility to multiple antibiotics.</title>
        <authorList>
            <person name="Fernando D.M."/>
            <person name="Xu W."/>
            <person name="Loewen P.C."/>
            <person name="Zhanel G.G."/>
            <person name="Kumar A."/>
        </authorList>
    </citation>
    <scope>NUCLEOTIDE SEQUENCE [LARGE SCALE GENOMIC DNA]</scope>
    <source>
        <strain evidence="10">ATCC 17978</strain>
        <strain evidence="2">ATCC 17978-VU</strain>
    </source>
</reference>
<evidence type="ECO:0000313" key="1">
    <source>
        <dbReference type="EMBL" id="ALG88346.1"/>
    </source>
</evidence>
<reference evidence="6 12" key="6">
    <citation type="submission" date="2017-05" db="EMBL/GenBank/DDBJ databases">
        <title>Draft genome sequence of MDR A. baumannii AB360.</title>
        <authorList>
            <person name="Wareham D.W."/>
            <person name="Bean D.C."/>
        </authorList>
    </citation>
    <scope>NUCLEOTIDE SEQUENCE [LARGE SCALE GENOMIC DNA]</scope>
    <source>
        <strain evidence="6 12">AB360</strain>
    </source>
</reference>
<dbReference type="EMBL" id="RXLU01000115">
    <property type="protein sequence ID" value="RTQ71111.1"/>
    <property type="molecule type" value="Genomic_DNA"/>
</dbReference>
<dbReference type="EMBL" id="CP018664">
    <property type="protein sequence ID" value="APP30759.1"/>
    <property type="molecule type" value="Genomic_DNA"/>
</dbReference>
<evidence type="ECO:0000313" key="15">
    <source>
        <dbReference type="Proteomes" id="UP000470018"/>
    </source>
</evidence>
<reference evidence="7 13" key="7">
    <citation type="submission" date="2017-09" db="EMBL/GenBank/DDBJ databases">
        <title>Draft genome of Acinetobacter baumannii strain I43, a mercury resistant bacteria.</title>
        <authorList>
            <person name="Siqueira K.A."/>
            <person name="Mello I.S."/>
            <person name="Mendes T.A."/>
            <person name="Soares M.A."/>
        </authorList>
    </citation>
    <scope>NUCLEOTIDE SEQUENCE [LARGE SCALE GENOMIC DNA]</scope>
    <source>
        <strain evidence="7 13">I43</strain>
    </source>
</reference>
<dbReference type="PATRIC" id="fig|470.1365.peg.1028"/>
<dbReference type="Proteomes" id="UP000470018">
    <property type="component" value="Unassembled WGS sequence"/>
</dbReference>
<reference evidence="2" key="5">
    <citation type="submission" date="2016-12" db="EMBL/GenBank/DDBJ databases">
        <authorList>
            <person name="Singh M."/>
            <person name="Fernando D."/>
            <person name="Kumar A."/>
        </authorList>
    </citation>
    <scope>NUCLEOTIDE SEQUENCE</scope>
    <source>
        <strain evidence="2">ATCC 17978-VU</strain>
    </source>
</reference>
<evidence type="ECO:0000313" key="11">
    <source>
        <dbReference type="Proteomes" id="UP000076296"/>
    </source>
</evidence>
<accession>A0A090BG22</accession>
<dbReference type="EMBL" id="NGKM01000014">
    <property type="protein sequence ID" value="OWK65985.1"/>
    <property type="molecule type" value="Genomic_DNA"/>
</dbReference>
<dbReference type="EMBL" id="JACSVK010000619">
    <property type="protein sequence ID" value="MBD0222634.1"/>
    <property type="molecule type" value="Genomic_DNA"/>
</dbReference>
<evidence type="ECO:0000313" key="10">
    <source>
        <dbReference type="Proteomes" id="UP000072389"/>
    </source>
</evidence>
<evidence type="ECO:0000313" key="9">
    <source>
        <dbReference type="EMBL" id="RTQ71111.1"/>
    </source>
</evidence>
<geneLocation type="plasmid" evidence="8 16">
    <name>p1KSK6</name>
</geneLocation>
<geneLocation type="plasmid" evidence="1">
    <name>pD4</name>
</geneLocation>
<reference evidence="4" key="10">
    <citation type="submission" date="2020-08" db="EMBL/GenBank/DDBJ databases">
        <title>Diversity of carbapenem-resistant Acinetobacter baumannii and bacteriophage-mediated spread of the Oxa23 carbapenemase.</title>
        <authorList>
            <person name="Abouelfetouh A."/>
            <person name="Mattock J."/>
            <person name="Turner D."/>
            <person name="Li E."/>
            <person name="Evans B.A."/>
        </authorList>
    </citation>
    <scope>NUCLEOTIDE SEQUENCE</scope>
    <source>
        <strain evidence="4">A86</strain>
    </source>
</reference>
<dbReference type="EMBL" id="KT779035">
    <property type="protein sequence ID" value="ALG88346.1"/>
    <property type="molecule type" value="Genomic_DNA"/>
</dbReference>
<evidence type="ECO:0000313" key="6">
    <source>
        <dbReference type="EMBL" id="OWK65985.1"/>
    </source>
</evidence>
<reference evidence="8" key="11">
    <citation type="submission" date="2021-03" db="EMBL/GenBank/DDBJ databases">
        <title>Complete genome sequencing of Acinetobacter baumannii.</title>
        <authorList>
            <person name="Yadav B."/>
            <person name="Makwana N."/>
            <person name="Kharat A.S."/>
            <person name="Veeraraghavan B."/>
            <person name="Vijayakumar S."/>
            <person name="Priya M."/>
        </authorList>
    </citation>
    <scope>NUCLEOTIDE SEQUENCE</scope>
    <source>
        <strain evidence="8">KSK6</strain>
        <plasmid evidence="8">p1KSK6</plasmid>
    </source>
</reference>
<name>A0A090BG22_ACIBA</name>
<evidence type="ECO:0000313" key="7">
    <source>
        <dbReference type="EMBL" id="PHQ01495.1"/>
    </source>
</evidence>
<evidence type="ECO:0000313" key="12">
    <source>
        <dbReference type="Proteomes" id="UP000197394"/>
    </source>
</evidence>
<evidence type="ECO:0000313" key="13">
    <source>
        <dbReference type="Proteomes" id="UP000223291"/>
    </source>
</evidence>
<reference evidence="5 15" key="9">
    <citation type="submission" date="2020-02" db="EMBL/GenBank/DDBJ databases">
        <title>Whole genome shot-gun sequencing of clinical Carbapenem resistant A. baumannii.</title>
        <authorList>
            <person name="Veeraraghavan B."/>
            <person name="Mathur P."/>
            <person name="Vijayakumar S."/>
            <person name="Vasudevan K."/>
            <person name="Lincy M."/>
            <person name="Kirubananthan A."/>
        </authorList>
    </citation>
    <scope>NUCLEOTIDE SEQUENCE [LARGE SCALE GENOMIC DNA]</scope>
    <source>
        <strain evidence="5 15">SP816</strain>
    </source>
</reference>
<protein>
    <submittedName>
        <fullName evidence="5">Uncharacterized protein</fullName>
    </submittedName>
</protein>
<evidence type="ECO:0000313" key="4">
    <source>
        <dbReference type="EMBL" id="MBD0222634.1"/>
    </source>
</evidence>
<reference evidence="3 11" key="4">
    <citation type="submission" date="2016-01" db="EMBL/GenBank/DDBJ databases">
        <title>Draft sequences of Acinetobacter baumannii isolates from wounded military personnel.</title>
        <authorList>
            <person name="Arivett B.A."/>
            <person name="Fiester S.E."/>
            <person name="Ream D.C."/>
            <person name="Actis L.A."/>
        </authorList>
    </citation>
    <scope>NUCLEOTIDE SEQUENCE [LARGE SCALE GENOMIC DNA]</scope>
    <source>
        <strain evidence="3 11">AB2828</strain>
    </source>
</reference>
<dbReference type="Proteomes" id="UP000634608">
    <property type="component" value="Unassembled WGS sequence"/>
</dbReference>
<dbReference type="Proteomes" id="UP000268239">
    <property type="component" value="Unassembled WGS sequence"/>
</dbReference>
<evidence type="ECO:0000313" key="14">
    <source>
        <dbReference type="Proteomes" id="UP000268239"/>
    </source>
</evidence>